<evidence type="ECO:0000256" key="3">
    <source>
        <dbReference type="ARBA" id="ARBA00022853"/>
    </source>
</evidence>
<dbReference type="GO" id="GO:0042393">
    <property type="term" value="F:histone binding"/>
    <property type="evidence" value="ECO:0007669"/>
    <property type="project" value="TreeGrafter"/>
</dbReference>
<comment type="subcellular location">
    <subcellularLocation>
        <location evidence="1">Nucleus</location>
    </subcellularLocation>
</comment>
<feature type="region of interest" description="Disordered" evidence="5">
    <location>
        <begin position="504"/>
        <end position="523"/>
    </location>
</feature>
<evidence type="ECO:0000259" key="7">
    <source>
        <dbReference type="PROSITE" id="PS52014"/>
    </source>
</evidence>
<dbReference type="GeneID" id="108258478"/>
<feature type="compositionally biased region" description="Basic and acidic residues" evidence="5">
    <location>
        <begin position="178"/>
        <end position="190"/>
    </location>
</feature>
<dbReference type="Pfam" id="PF21524">
    <property type="entry name" value="SAMD1_WH"/>
    <property type="match status" value="1"/>
</dbReference>
<evidence type="ECO:0000259" key="6">
    <source>
        <dbReference type="PROSITE" id="PS50105"/>
    </source>
</evidence>
<dbReference type="GO" id="GO:0045892">
    <property type="term" value="P:negative regulation of DNA-templated transcription"/>
    <property type="evidence" value="ECO:0007669"/>
    <property type="project" value="TreeGrafter"/>
</dbReference>
<feature type="compositionally biased region" description="Polar residues" evidence="5">
    <location>
        <begin position="508"/>
        <end position="521"/>
    </location>
</feature>
<feature type="compositionally biased region" description="Acidic residues" evidence="5">
    <location>
        <begin position="445"/>
        <end position="457"/>
    </location>
</feature>
<feature type="compositionally biased region" description="Polar residues" evidence="5">
    <location>
        <begin position="303"/>
        <end position="312"/>
    </location>
</feature>
<dbReference type="InterPro" id="IPR013761">
    <property type="entry name" value="SAM/pointed_sf"/>
</dbReference>
<dbReference type="PROSITE" id="PS50105">
    <property type="entry name" value="SAM_DOMAIN"/>
    <property type="match status" value="1"/>
</dbReference>
<gene>
    <name evidence="9" type="primary">samd1b</name>
</gene>
<dbReference type="SMART" id="SM00454">
    <property type="entry name" value="SAM"/>
    <property type="match status" value="1"/>
</dbReference>
<dbReference type="InterPro" id="IPR050548">
    <property type="entry name" value="PcG_chromatin_remod_factors"/>
</dbReference>
<dbReference type="KEGG" id="ipu:108258478"/>
<evidence type="ECO:0000256" key="2">
    <source>
        <dbReference type="ARBA" id="ARBA00022553"/>
    </source>
</evidence>
<dbReference type="GO" id="GO:0005634">
    <property type="term" value="C:nucleus"/>
    <property type="evidence" value="ECO:0007669"/>
    <property type="project" value="UniProtKB-SubCell"/>
</dbReference>
<keyword evidence="4" id="KW-0539">Nucleus</keyword>
<dbReference type="Gene3D" id="1.10.150.50">
    <property type="entry name" value="Transcription Factor, Ets-1"/>
    <property type="match status" value="1"/>
</dbReference>
<evidence type="ECO:0000256" key="5">
    <source>
        <dbReference type="SAM" id="MobiDB-lite"/>
    </source>
</evidence>
<feature type="compositionally biased region" description="Basic and acidic residues" evidence="5">
    <location>
        <begin position="429"/>
        <end position="440"/>
    </location>
</feature>
<dbReference type="CDD" id="cd09583">
    <property type="entry name" value="SAM_Atherin-like"/>
    <property type="match status" value="1"/>
</dbReference>
<feature type="region of interest" description="Disordered" evidence="5">
    <location>
        <begin position="176"/>
        <end position="322"/>
    </location>
</feature>
<dbReference type="GO" id="GO:0003677">
    <property type="term" value="F:DNA binding"/>
    <property type="evidence" value="ECO:0007669"/>
    <property type="project" value="InterPro"/>
</dbReference>
<organism evidence="8 9">
    <name type="scientific">Ictalurus punctatus</name>
    <name type="common">Channel catfish</name>
    <name type="synonym">Silurus punctatus</name>
    <dbReference type="NCBI Taxonomy" id="7998"/>
    <lineage>
        <taxon>Eukaryota</taxon>
        <taxon>Metazoa</taxon>
        <taxon>Chordata</taxon>
        <taxon>Craniata</taxon>
        <taxon>Vertebrata</taxon>
        <taxon>Euteleostomi</taxon>
        <taxon>Actinopterygii</taxon>
        <taxon>Neopterygii</taxon>
        <taxon>Teleostei</taxon>
        <taxon>Ostariophysi</taxon>
        <taxon>Siluriformes</taxon>
        <taxon>Ictaluridae</taxon>
        <taxon>Ictalurus</taxon>
    </lineage>
</organism>
<keyword evidence="2" id="KW-0597">Phosphoprotein</keyword>
<dbReference type="GO" id="GO:0006325">
    <property type="term" value="P:chromatin organization"/>
    <property type="evidence" value="ECO:0007669"/>
    <property type="project" value="UniProtKB-KW"/>
</dbReference>
<dbReference type="AlphaFoldDB" id="A0A2D0Q4J3"/>
<dbReference type="OrthoDB" id="10004495at2759"/>
<dbReference type="PROSITE" id="PS52014">
    <property type="entry name" value="SAMD1_WH"/>
    <property type="match status" value="1"/>
</dbReference>
<keyword evidence="8" id="KW-1185">Reference proteome</keyword>
<dbReference type="Pfam" id="PF24971">
    <property type="entry name" value="SAMD1_SHD"/>
    <property type="match status" value="1"/>
</dbReference>
<evidence type="ECO:0000256" key="1">
    <source>
        <dbReference type="ARBA" id="ARBA00004123"/>
    </source>
</evidence>
<dbReference type="InterPro" id="IPR048589">
    <property type="entry name" value="SAMD1-like_WH"/>
</dbReference>
<feature type="region of interest" description="Disordered" evidence="5">
    <location>
        <begin position="401"/>
        <end position="474"/>
    </location>
</feature>
<evidence type="ECO:0000313" key="9">
    <source>
        <dbReference type="RefSeq" id="XP_017312621.1"/>
    </source>
</evidence>
<dbReference type="STRING" id="7998.ENSIPUP00000013554"/>
<protein>
    <submittedName>
        <fullName evidence="9">Sterile alpha motif domain-containing protein 1</fullName>
    </submittedName>
</protein>
<reference evidence="8" key="1">
    <citation type="journal article" date="2016" name="Nat. Commun.">
        <title>The channel catfish genome sequence provides insights into the evolution of scale formation in teleosts.</title>
        <authorList>
            <person name="Liu Z."/>
            <person name="Liu S."/>
            <person name="Yao J."/>
            <person name="Bao L."/>
            <person name="Zhang J."/>
            <person name="Li Y."/>
            <person name="Jiang C."/>
            <person name="Sun L."/>
            <person name="Wang R."/>
            <person name="Zhang Y."/>
            <person name="Zhou T."/>
            <person name="Zeng Q."/>
            <person name="Fu Q."/>
            <person name="Gao S."/>
            <person name="Li N."/>
            <person name="Koren S."/>
            <person name="Jiang Y."/>
            <person name="Zimin A."/>
            <person name="Xu P."/>
            <person name="Phillippy A.M."/>
            <person name="Geng X."/>
            <person name="Song L."/>
            <person name="Sun F."/>
            <person name="Li C."/>
            <person name="Wang X."/>
            <person name="Chen A."/>
            <person name="Jin Y."/>
            <person name="Yuan Z."/>
            <person name="Yang Y."/>
            <person name="Tan S."/>
            <person name="Peatman E."/>
            <person name="Lu J."/>
            <person name="Qin Z."/>
            <person name="Dunham R."/>
            <person name="Li Z."/>
            <person name="Sonstegard T."/>
            <person name="Feng J."/>
            <person name="Danzmann R.G."/>
            <person name="Schroeder S."/>
            <person name="Scheffler B."/>
            <person name="Duke M.V."/>
            <person name="Ballard L."/>
            <person name="Kucuktas H."/>
            <person name="Kaltenboeck L."/>
            <person name="Liu H."/>
            <person name="Armbruster J."/>
            <person name="Xie Y."/>
            <person name="Kirby M.L."/>
            <person name="Tian Y."/>
            <person name="Flanagan M.E."/>
            <person name="Mu W."/>
            <person name="Waldbieser G.C."/>
        </authorList>
    </citation>
    <scope>NUCLEOTIDE SEQUENCE [LARGE SCALE GENOMIC DNA]</scope>
    <source>
        <strain evidence="8">SDA103</strain>
    </source>
</reference>
<accession>A0A2D0Q4J3</accession>
<sequence length="700" mass="77544">MLNAQCFRSTLSANAGVQQGFRFVRGRARAEQRSGALLFLSAFFFSPFHRRFIWRQAEQRNEATNPNRKPPWLQWRALRRNKQTNKTQTNKPIYFLTMSEPRYREWILETIDSLRSRKARPDLERICRMVRRRHGSDPDRTRAELEKLIQEQTVLKVNYKGSVSYRNAAKVQRKCRRKVEQAGERTKHAAFDNSGSSSNAKNDDNISARSPADREERELTPCRDPSPSSCSRSAEEKREEEEEEAVLSPATGGISSFASCDGRNDSSDASSPAVGRVEGGGEETRSVVSHASTDLPESERRTYTSARNNKQHAPQLRAAKSGVKAADLGDRLVAAVWSLSERNSRGHTSLGLKEILGYLGTQAAHADGEKLTRHRVKVVLEREIDKGRLRRTRLGHITVPARRWGGSTGATKASARLPANTNSAPQDGRISKQEEVKEVESMEVVSEEDGKMEEEAEPPTQLEPQSAKPEGEADVKVHAHAPLSAAEEVKACGVTHTPAIMEEELRPSPQSSPSKLNSLQEAEQCGNEVEMVMPGKSIHTENLTQDQREAIPDQVTTLIQDEAVVVSDIVAIPPSIPVKSYSVCKAEVGVSSCLLTPSASPGAAEERGMNGGVFVKSESSITNLIDWTVADVASYFTAAGFPEQALAFRMQEIDGKSLLLMQRNDVLTGLSIRLGPALKIYERHVKVLQRTHFQDDEAFC</sequence>
<feature type="compositionally biased region" description="Basic and acidic residues" evidence="5">
    <location>
        <begin position="201"/>
        <end position="221"/>
    </location>
</feature>
<feature type="domain" description="SAMD1-like winged helix (WH)" evidence="7">
    <location>
        <begin position="95"/>
        <end position="171"/>
    </location>
</feature>
<keyword evidence="3" id="KW-0156">Chromatin regulator</keyword>
<reference evidence="9" key="2">
    <citation type="submission" date="2025-08" db="UniProtKB">
        <authorList>
            <consortium name="RefSeq"/>
        </authorList>
    </citation>
    <scope>IDENTIFICATION</scope>
    <source>
        <tissue evidence="9">Blood</tissue>
    </source>
</reference>
<dbReference type="RefSeq" id="XP_017312621.1">
    <property type="nucleotide sequence ID" value="XM_017457132.3"/>
</dbReference>
<dbReference type="GO" id="GO:0003682">
    <property type="term" value="F:chromatin binding"/>
    <property type="evidence" value="ECO:0007669"/>
    <property type="project" value="TreeGrafter"/>
</dbReference>
<feature type="compositionally biased region" description="Low complexity" evidence="5">
    <location>
        <begin position="222"/>
        <end position="232"/>
    </location>
</feature>
<feature type="domain" description="SAM" evidence="6">
    <location>
        <begin position="627"/>
        <end position="675"/>
    </location>
</feature>
<dbReference type="PANTHER" id="PTHR12247:SF139">
    <property type="entry name" value="ATHERIN-RELATED"/>
    <property type="match status" value="1"/>
</dbReference>
<dbReference type="Proteomes" id="UP000221080">
    <property type="component" value="Chromosome 26"/>
</dbReference>
<dbReference type="InterPro" id="IPR056983">
    <property type="entry name" value="SAMD1-like_SHD"/>
</dbReference>
<dbReference type="SUPFAM" id="SSF47769">
    <property type="entry name" value="SAM/Pointed domain"/>
    <property type="match status" value="1"/>
</dbReference>
<evidence type="ECO:0000256" key="4">
    <source>
        <dbReference type="ARBA" id="ARBA00023242"/>
    </source>
</evidence>
<name>A0A2D0Q4J3_ICTPU</name>
<dbReference type="CTD" id="101884198"/>
<evidence type="ECO:0000313" key="8">
    <source>
        <dbReference type="Proteomes" id="UP000221080"/>
    </source>
</evidence>
<dbReference type="PANTHER" id="PTHR12247">
    <property type="entry name" value="POLYCOMB GROUP PROTEIN"/>
    <property type="match status" value="1"/>
</dbReference>
<dbReference type="OMA" id="XRITSET"/>
<dbReference type="InterPro" id="IPR001660">
    <property type="entry name" value="SAM"/>
</dbReference>
<proteinExistence type="predicted"/>